<dbReference type="STRING" id="7574.A0A1S3K3F6"/>
<accession>A0A1S3K3F6</accession>
<dbReference type="GeneID" id="106178501"/>
<dbReference type="OrthoDB" id="6059742at2759"/>
<organism evidence="2 3">
    <name type="scientific">Lingula anatina</name>
    <name type="common">Brachiopod</name>
    <name type="synonym">Lingula unguis</name>
    <dbReference type="NCBI Taxonomy" id="7574"/>
    <lineage>
        <taxon>Eukaryota</taxon>
        <taxon>Metazoa</taxon>
        <taxon>Spiralia</taxon>
        <taxon>Lophotrochozoa</taxon>
        <taxon>Brachiopoda</taxon>
        <taxon>Linguliformea</taxon>
        <taxon>Lingulata</taxon>
        <taxon>Lingulida</taxon>
        <taxon>Linguloidea</taxon>
        <taxon>Lingulidae</taxon>
        <taxon>Lingula</taxon>
    </lineage>
</organism>
<dbReference type="InParanoid" id="A0A1S3K3F6"/>
<dbReference type="Proteomes" id="UP000085678">
    <property type="component" value="Unplaced"/>
</dbReference>
<name>A0A1S3K3F6_LINAN</name>
<dbReference type="RefSeq" id="XP_013417163.1">
    <property type="nucleotide sequence ID" value="XM_013561709.1"/>
</dbReference>
<evidence type="ECO:0000256" key="1">
    <source>
        <dbReference type="SAM" id="SignalP"/>
    </source>
</evidence>
<gene>
    <name evidence="3" type="primary">LOC106178501</name>
</gene>
<keyword evidence="2" id="KW-1185">Reference proteome</keyword>
<dbReference type="KEGG" id="lak:106178501"/>
<feature type="chain" id="PRO_5010244618" evidence="1">
    <location>
        <begin position="17"/>
        <end position="576"/>
    </location>
</feature>
<dbReference type="AlphaFoldDB" id="A0A1S3K3F6"/>
<proteinExistence type="predicted"/>
<protein>
    <submittedName>
        <fullName evidence="3">Uncharacterized protein LOC106178501</fullName>
    </submittedName>
</protein>
<keyword evidence="1" id="KW-0732">Signal</keyword>
<reference evidence="3" key="1">
    <citation type="submission" date="2025-08" db="UniProtKB">
        <authorList>
            <consortium name="RefSeq"/>
        </authorList>
    </citation>
    <scope>IDENTIFICATION</scope>
    <source>
        <tissue evidence="3">Gonads</tissue>
    </source>
</reference>
<sequence>MMLMVVFALTLSLVTGQTADWQTRYNELNKKVDALATQIMLQQQFLEEKTRTEGSSGIKQLRHFREGTRPYHSNTHSGSSILSMHNHANLDRTPGMGEFIAVLNGLEFRTRHNDYKVVMPHTKSMNYHSTESIPFPDLPPQVVAKKTIDDQIKELREFYKAWAQSNSTHRDYRNYFRPALCYLEGAWNVNSKTINEPFASDRHFIDATTWFELFEKARFTAYTGRKDVAENYAFLPTAILEMRNGTLPVFAQWSYRILCHPVKRHIPLSFFRPVDDVHLRIPYKHRTDQMPSQRYTRFQLDPRGNSWKNGDGFTTRETGFLDEIMAEIPGKNNYPGKITDEMFGYPVYSRTATPKNPGEPLNTAYYHRWYKIKAGNNYHLKLRSGSDTTVFMAQTTSPKVAPMRMSHCTGSGKYKKCKDYVQRWTYAVPLEIIWLHPLMKWNPYNLAIKSFRDNSIFSGGRNGGLTAAKAYNGTRLNGYYYLTPESFFAGSDSDDKDPADTAKDVVGVLDQKGNVRRVKASGVRITLPNIEGVGSLRQRYPIPPIFAEGNSAFKEVAALRDIVMERSKYSRIFIER</sequence>
<evidence type="ECO:0000313" key="2">
    <source>
        <dbReference type="Proteomes" id="UP000085678"/>
    </source>
</evidence>
<feature type="signal peptide" evidence="1">
    <location>
        <begin position="1"/>
        <end position="16"/>
    </location>
</feature>
<evidence type="ECO:0000313" key="3">
    <source>
        <dbReference type="RefSeq" id="XP_013417163.1"/>
    </source>
</evidence>